<sequence length="125" mass="14214">MNFFQHPVIFAALLRTGTGNTLKSSITRIEPNNNNQRYPSCFFKAKSQSSPARRRSAVSVAQPRSRSPAMAHAWSLSIWTNPLHAMPLPRWVKATWAWQPTSPMKNRFTKPSAKSSRTTVVLTFW</sequence>
<organism evidence="1 2">
    <name type="scientific">Pseudomonas savastanoi pv. glycinea</name>
    <name type="common">Pseudomonas syringae pv. glycinea</name>
    <dbReference type="NCBI Taxonomy" id="318"/>
    <lineage>
        <taxon>Bacteria</taxon>
        <taxon>Pseudomonadati</taxon>
        <taxon>Pseudomonadota</taxon>
        <taxon>Gammaproteobacteria</taxon>
        <taxon>Pseudomonadales</taxon>
        <taxon>Pseudomonadaceae</taxon>
        <taxon>Pseudomonas</taxon>
    </lineage>
</organism>
<evidence type="ECO:0000313" key="2">
    <source>
        <dbReference type="Proteomes" id="UP000273536"/>
    </source>
</evidence>
<proteinExistence type="predicted"/>
<dbReference type="Proteomes" id="UP000273536">
    <property type="component" value="Unassembled WGS sequence"/>
</dbReference>
<comment type="caution">
    <text evidence="1">The sequence shown here is derived from an EMBL/GenBank/DDBJ whole genome shotgun (WGS) entry which is preliminary data.</text>
</comment>
<gene>
    <name evidence="1" type="ORF">ALQ42_102891</name>
</gene>
<dbReference type="AlphaFoldDB" id="A0A3M3I1E5"/>
<name>A0A3M3I1E5_PSESG</name>
<protein>
    <submittedName>
        <fullName evidence="1">Putative 3-oxoacyl-reductase</fullName>
    </submittedName>
</protein>
<reference evidence="1 2" key="1">
    <citation type="submission" date="2018-08" db="EMBL/GenBank/DDBJ databases">
        <title>Recombination of ecologically and evolutionarily significant loci maintains genetic cohesion in the Pseudomonas syringae species complex.</title>
        <authorList>
            <person name="Dillon M."/>
            <person name="Thakur S."/>
            <person name="Almeida R.N.D."/>
            <person name="Weir B.S."/>
            <person name="Guttman D.S."/>
        </authorList>
    </citation>
    <scope>NUCLEOTIDE SEQUENCE [LARGE SCALE GENOMIC DNA]</scope>
    <source>
        <strain evidence="1 2">ICMP 6372</strain>
    </source>
</reference>
<accession>A0A3M3I1E5</accession>
<dbReference type="EMBL" id="RBPS01000027">
    <property type="protein sequence ID" value="RMO41196.1"/>
    <property type="molecule type" value="Genomic_DNA"/>
</dbReference>
<evidence type="ECO:0000313" key="1">
    <source>
        <dbReference type="EMBL" id="RMO41196.1"/>
    </source>
</evidence>